<evidence type="ECO:0000313" key="1">
    <source>
        <dbReference type="EMBL" id="AKH46079.1"/>
    </source>
</evidence>
<dbReference type="EMBL" id="KR029578">
    <property type="protein sequence ID" value="AKH46079.1"/>
    <property type="molecule type" value="Genomic_DNA"/>
</dbReference>
<reference evidence="1" key="1">
    <citation type="journal article" date="2015" name="Front. Microbiol.">
        <title>Combining genomic sequencing methods to explore viral diversity and reveal potential virus-host interactions.</title>
        <authorList>
            <person name="Chow C.E."/>
            <person name="Winget D.M."/>
            <person name="White R.A.III."/>
            <person name="Hallam S.J."/>
            <person name="Suttle C.A."/>
        </authorList>
    </citation>
    <scope>NUCLEOTIDE SEQUENCE</scope>
    <source>
        <strain evidence="1">Anoxic3_3</strain>
    </source>
</reference>
<proteinExistence type="predicted"/>
<sequence length="157" mass="16579">MVPSSRLQISVVRESKIAEYSNPQTNSPISVLLATCFRAMFAMLVKLVRTIVSSNAGVADSSAVAAPNTTGLNTVSKLFTISLVEAPCSIPLINVVCARPSISSFRLPIALNALESITSLAESFSSEESTRVALGLAKFCSFSNRFISALASSNAFL</sequence>
<organism evidence="1">
    <name type="scientific">uncultured marine virus</name>
    <dbReference type="NCBI Taxonomy" id="186617"/>
    <lineage>
        <taxon>Viruses</taxon>
        <taxon>environmental samples</taxon>
    </lineage>
</organism>
<name>A0A0F7L0M3_9VIRU</name>
<reference evidence="1" key="2">
    <citation type="submission" date="2015-03" db="EMBL/GenBank/DDBJ databases">
        <authorList>
            <person name="Chow C.-E.T."/>
            <person name="Winget D.M."/>
            <person name="White R.A.III."/>
            <person name="Hallam S.J."/>
            <person name="Suttle C.A."/>
        </authorList>
    </citation>
    <scope>NUCLEOTIDE SEQUENCE</scope>
    <source>
        <strain evidence="1">Anoxic3_3</strain>
    </source>
</reference>
<accession>A0A0F7L0M3</accession>
<protein>
    <submittedName>
        <fullName evidence="1">Uncharacterized protein</fullName>
    </submittedName>
</protein>